<keyword evidence="3 10" id="KW-0285">Flavoprotein</keyword>
<dbReference type="InterPro" id="IPR024932">
    <property type="entry name" value="ApbE"/>
</dbReference>
<evidence type="ECO:0000256" key="3">
    <source>
        <dbReference type="ARBA" id="ARBA00022630"/>
    </source>
</evidence>
<dbReference type="Gene3D" id="3.10.520.10">
    <property type="entry name" value="ApbE-like domains"/>
    <property type="match status" value="1"/>
</dbReference>
<evidence type="ECO:0000256" key="12">
    <source>
        <dbReference type="RuleBase" id="RU363002"/>
    </source>
</evidence>
<comment type="caution">
    <text evidence="13">The sequence shown here is derived from an EMBL/GenBank/DDBJ whole genome shotgun (WGS) entry which is preliminary data.</text>
</comment>
<reference evidence="13" key="2">
    <citation type="journal article" date="2021" name="PeerJ">
        <title>Extensive microbial diversity within the chicken gut microbiome revealed by metagenomics and culture.</title>
        <authorList>
            <person name="Gilroy R."/>
            <person name="Ravi A."/>
            <person name="Getino M."/>
            <person name="Pursley I."/>
            <person name="Horton D.L."/>
            <person name="Alikhan N.F."/>
            <person name="Baker D."/>
            <person name="Gharbi K."/>
            <person name="Hall N."/>
            <person name="Watson M."/>
            <person name="Adriaenssens E.M."/>
            <person name="Foster-Nyarko E."/>
            <person name="Jarju S."/>
            <person name="Secka A."/>
            <person name="Antonio M."/>
            <person name="Oren A."/>
            <person name="Chaudhuri R.R."/>
            <person name="La Ragione R."/>
            <person name="Hildebrand F."/>
            <person name="Pallen M.J."/>
        </authorList>
    </citation>
    <scope>NUCLEOTIDE SEQUENCE</scope>
    <source>
        <strain evidence="13">ChiHile30-977</strain>
    </source>
</reference>
<keyword evidence="12" id="KW-0472">Membrane</keyword>
<keyword evidence="12" id="KW-0997">Cell inner membrane</keyword>
<evidence type="ECO:0000256" key="7">
    <source>
        <dbReference type="ARBA" id="ARBA00022842"/>
    </source>
</evidence>
<dbReference type="GO" id="GO:0046872">
    <property type="term" value="F:metal ion binding"/>
    <property type="evidence" value="ECO:0007669"/>
    <property type="project" value="UniProtKB-UniRule"/>
</dbReference>
<keyword evidence="5 10" id="KW-0479">Metal-binding</keyword>
<evidence type="ECO:0000256" key="4">
    <source>
        <dbReference type="ARBA" id="ARBA00022679"/>
    </source>
</evidence>
<dbReference type="EC" id="2.7.1.180" evidence="1 10"/>
<keyword evidence="12" id="KW-1003">Cell membrane</keyword>
<keyword evidence="12" id="KW-0732">Signal</keyword>
<sequence>MKRWMILLLLVCLTMGLTGCAGEAATYEKYTMSFFHTFDTLVQIIGYAENMDVFTEVTGRAQAEFERLHRIFDAYAPYDGVNNLYTVNRDAAGGPVPAEPELIDLLLFCRDRQAQAGDLVNVAMGSVLSIWHDYRTQGEGDPENAELPPMALLEEAAQHIDFDDVVIDEEAGTVYFADPELSLDVGAVAKGYATELVAQMLLASEMPSFIIGAGGNIRAGDPPLDGRLRWGISVQSPDEPVFGDNASLDVLYFANASAVTSGDYQRYYIVDGQRYHHIISPETLMPADFLRAVTVVTEDSGWADFLSTTLFLMPYEEGRALVDSLEGVEALWVLPDGTIEMSDGMKTMARSQGASSR</sequence>
<proteinExistence type="inferred from homology"/>
<comment type="catalytic activity">
    <reaction evidence="9 10 12">
        <text>L-threonyl-[protein] + FAD = FMN-L-threonyl-[protein] + AMP + H(+)</text>
        <dbReference type="Rhea" id="RHEA:36847"/>
        <dbReference type="Rhea" id="RHEA-COMP:11060"/>
        <dbReference type="Rhea" id="RHEA-COMP:11061"/>
        <dbReference type="ChEBI" id="CHEBI:15378"/>
        <dbReference type="ChEBI" id="CHEBI:30013"/>
        <dbReference type="ChEBI" id="CHEBI:57692"/>
        <dbReference type="ChEBI" id="CHEBI:74257"/>
        <dbReference type="ChEBI" id="CHEBI:456215"/>
        <dbReference type="EC" id="2.7.1.180"/>
    </reaction>
</comment>
<evidence type="ECO:0000256" key="2">
    <source>
        <dbReference type="ARBA" id="ARBA00016337"/>
    </source>
</evidence>
<evidence type="ECO:0000256" key="1">
    <source>
        <dbReference type="ARBA" id="ARBA00011955"/>
    </source>
</evidence>
<dbReference type="GO" id="GO:0005886">
    <property type="term" value="C:plasma membrane"/>
    <property type="evidence" value="ECO:0007669"/>
    <property type="project" value="UniProtKB-SubCell"/>
</dbReference>
<evidence type="ECO:0000313" key="14">
    <source>
        <dbReference type="Proteomes" id="UP000886819"/>
    </source>
</evidence>
<dbReference type="Pfam" id="PF02424">
    <property type="entry name" value="ApbE"/>
    <property type="match status" value="1"/>
</dbReference>
<dbReference type="Proteomes" id="UP000886819">
    <property type="component" value="Unassembled WGS sequence"/>
</dbReference>
<feature type="chain" id="PRO_5039751981" description="FAD:protein FMN transferase" evidence="12">
    <location>
        <begin position="22"/>
        <end position="357"/>
    </location>
</feature>
<dbReference type="PANTHER" id="PTHR30040">
    <property type="entry name" value="THIAMINE BIOSYNTHESIS LIPOPROTEIN APBE"/>
    <property type="match status" value="1"/>
</dbReference>
<organism evidence="13 14">
    <name type="scientific">Candidatus Avichristensenella intestinipullorum</name>
    <dbReference type="NCBI Taxonomy" id="2840693"/>
    <lineage>
        <taxon>Bacteria</taxon>
        <taxon>Bacillati</taxon>
        <taxon>Bacillota</taxon>
        <taxon>Clostridia</taxon>
        <taxon>Candidatus Avichristensenella</taxon>
    </lineage>
</organism>
<evidence type="ECO:0000256" key="9">
    <source>
        <dbReference type="ARBA" id="ARBA00048540"/>
    </source>
</evidence>
<feature type="binding site" evidence="11">
    <location>
        <position position="304"/>
    </location>
    <ligand>
        <name>Mg(2+)</name>
        <dbReference type="ChEBI" id="CHEBI:18420"/>
    </ligand>
</feature>
<keyword evidence="12" id="KW-0449">Lipoprotein</keyword>
<name>A0A9D0YUQ4_9FIRM</name>
<evidence type="ECO:0000256" key="6">
    <source>
        <dbReference type="ARBA" id="ARBA00022827"/>
    </source>
</evidence>
<dbReference type="EMBL" id="DVFI01000026">
    <property type="protein sequence ID" value="HIQ62333.1"/>
    <property type="molecule type" value="Genomic_DNA"/>
</dbReference>
<evidence type="ECO:0000256" key="8">
    <source>
        <dbReference type="ARBA" id="ARBA00031306"/>
    </source>
</evidence>
<comment type="cofactor">
    <cofactor evidence="11">
        <name>Mg(2+)</name>
        <dbReference type="ChEBI" id="CHEBI:18420"/>
    </cofactor>
    <cofactor evidence="11">
        <name>Mn(2+)</name>
        <dbReference type="ChEBI" id="CHEBI:29035"/>
    </cofactor>
    <text evidence="11">Magnesium. Can also use manganese.</text>
</comment>
<dbReference type="PANTHER" id="PTHR30040:SF2">
    <property type="entry name" value="FAD:PROTEIN FMN TRANSFERASE"/>
    <property type="match status" value="1"/>
</dbReference>
<dbReference type="AlphaFoldDB" id="A0A9D0YUQ4"/>
<evidence type="ECO:0000256" key="5">
    <source>
        <dbReference type="ARBA" id="ARBA00022723"/>
    </source>
</evidence>
<dbReference type="SUPFAM" id="SSF143631">
    <property type="entry name" value="ApbE-like"/>
    <property type="match status" value="1"/>
</dbReference>
<evidence type="ECO:0000313" key="13">
    <source>
        <dbReference type="EMBL" id="HIQ62333.1"/>
    </source>
</evidence>
<keyword evidence="7 10" id="KW-0460">Magnesium</keyword>
<evidence type="ECO:0000256" key="10">
    <source>
        <dbReference type="PIRNR" id="PIRNR006268"/>
    </source>
</evidence>
<gene>
    <name evidence="13" type="ORF">IAA66_01940</name>
</gene>
<keyword evidence="4 10" id="KW-0808">Transferase</keyword>
<protein>
    <recommendedName>
        <fullName evidence="2 10">FAD:protein FMN transferase</fullName>
        <ecNumber evidence="1 10">2.7.1.180</ecNumber>
    </recommendedName>
    <alternativeName>
        <fullName evidence="8 10">Flavin transferase</fullName>
    </alternativeName>
</protein>
<accession>A0A9D0YUQ4</accession>
<comment type="function">
    <text evidence="12">Flavin transferase that catalyzes the transfer of the FMN moiety of FAD and its covalent binding to the hydroxyl group of a threonine residue in a target flavoprotein.</text>
</comment>
<comment type="subcellular location">
    <subcellularLocation>
        <location evidence="12">Cell inner membrane</location>
        <topology evidence="12">Lipid-anchor</topology>
        <orientation evidence="12">Periplasmic side</orientation>
    </subcellularLocation>
</comment>
<reference evidence="13" key="1">
    <citation type="submission" date="2020-10" db="EMBL/GenBank/DDBJ databases">
        <authorList>
            <person name="Gilroy R."/>
        </authorList>
    </citation>
    <scope>NUCLEOTIDE SEQUENCE</scope>
    <source>
        <strain evidence="13">ChiHile30-977</strain>
    </source>
</reference>
<keyword evidence="6 10" id="KW-0274">FAD</keyword>
<dbReference type="InterPro" id="IPR003374">
    <property type="entry name" value="ApbE-like_sf"/>
</dbReference>
<evidence type="ECO:0000256" key="11">
    <source>
        <dbReference type="PIRSR" id="PIRSR006268-2"/>
    </source>
</evidence>
<comment type="similarity">
    <text evidence="10 12">Belongs to the ApbE family.</text>
</comment>
<feature type="binding site" evidence="11">
    <location>
        <position position="308"/>
    </location>
    <ligand>
        <name>Mg(2+)</name>
        <dbReference type="ChEBI" id="CHEBI:18420"/>
    </ligand>
</feature>
<feature type="binding site" evidence="11">
    <location>
        <position position="187"/>
    </location>
    <ligand>
        <name>Mg(2+)</name>
        <dbReference type="ChEBI" id="CHEBI:18420"/>
    </ligand>
</feature>
<dbReference type="PROSITE" id="PS51257">
    <property type="entry name" value="PROKAR_LIPOPROTEIN"/>
    <property type="match status" value="1"/>
</dbReference>
<dbReference type="GO" id="GO:0016740">
    <property type="term" value="F:transferase activity"/>
    <property type="evidence" value="ECO:0007669"/>
    <property type="project" value="UniProtKB-UniRule"/>
</dbReference>
<dbReference type="PIRSF" id="PIRSF006268">
    <property type="entry name" value="ApbE"/>
    <property type="match status" value="1"/>
</dbReference>
<feature type="signal peptide" evidence="12">
    <location>
        <begin position="1"/>
        <end position="21"/>
    </location>
</feature>